<dbReference type="STRING" id="1450539.A0A318Z835"/>
<dbReference type="AlphaFoldDB" id="A0A318Z835"/>
<keyword evidence="3" id="KW-1185">Reference proteome</keyword>
<sequence>MDAAALLCNICPKRPTFSDVSHLLTHVASKAHLSHYFKLQVRSHQEQQAVDLLDEYDHWYKANNLARLLSDRMSSKEARKKKTSAKSIIQAEFRSETPDLPLSVLPSPHDSFPDYIDPRLADGYADPSIRTCPPYTHTTHGFDPGNCELGLWKHEPRGNADADDDSFALMPYWTNAKEGEINTGLDSLPSGYSIDPFLDDTESTDCLHSSLLDKERADEIARLKGVLWPGMDIFDSATEQMRRRRNQKKDESILKMMEKTSQCVEPTELVFSPTGILRKQRMISGNVEDSSPLKGETPIPKRRVSRPKRVLSQLDANIHRRQVGSNKKRNKKIGRQNVTYVAEPLTQSAAQEHHDPLASEASTHQTNCTTGQTKHAPLKRRSGFKDRNEFSVYRDELGQQHYSSKSQHTSDGLPFSTSAVSHPIFLLHEYTARADICASRSISHVFSPTGRAIDDDAMNKENMEPLFNVCGRIDPLVGWHSPPVKQHLANDIGYPPQLFYQNAQSAGLSPFGSHDSPTGYQHNPLSVSLSRLPIEETNLCNMDLQARQAGGEYKARHNSPEDTISESEEGEFERLYLTGSSY</sequence>
<evidence type="ECO:0000313" key="2">
    <source>
        <dbReference type="EMBL" id="PYH43376.1"/>
    </source>
</evidence>
<reference evidence="2 3" key="1">
    <citation type="submission" date="2016-12" db="EMBL/GenBank/DDBJ databases">
        <title>The genomes of Aspergillus section Nigri reveals drivers in fungal speciation.</title>
        <authorList>
            <consortium name="DOE Joint Genome Institute"/>
            <person name="Vesth T.C."/>
            <person name="Nybo J."/>
            <person name="Theobald S."/>
            <person name="Brandl J."/>
            <person name="Frisvad J.C."/>
            <person name="Nielsen K.F."/>
            <person name="Lyhne E.K."/>
            <person name="Kogle M.E."/>
            <person name="Kuo A."/>
            <person name="Riley R."/>
            <person name="Clum A."/>
            <person name="Nolan M."/>
            <person name="Lipzen A."/>
            <person name="Salamov A."/>
            <person name="Henrissat B."/>
            <person name="Wiebenga A."/>
            <person name="De Vries R.P."/>
            <person name="Grigoriev I.V."/>
            <person name="Mortensen U.H."/>
            <person name="Andersen M.R."/>
            <person name="Baker S.E."/>
        </authorList>
    </citation>
    <scope>NUCLEOTIDE SEQUENCE [LARGE SCALE GENOMIC DNA]</scope>
    <source>
        <strain evidence="2 3">JOP 1030-1</strain>
    </source>
</reference>
<dbReference type="GeneID" id="37074803"/>
<evidence type="ECO:0000313" key="3">
    <source>
        <dbReference type="Proteomes" id="UP000248349"/>
    </source>
</evidence>
<feature type="region of interest" description="Disordered" evidence="1">
    <location>
        <begin position="287"/>
        <end position="307"/>
    </location>
</feature>
<dbReference type="Proteomes" id="UP000248349">
    <property type="component" value="Unassembled WGS sequence"/>
</dbReference>
<dbReference type="RefSeq" id="XP_025429358.1">
    <property type="nucleotide sequence ID" value="XM_025573575.1"/>
</dbReference>
<proteinExistence type="predicted"/>
<protein>
    <submittedName>
        <fullName evidence="2">Uncharacterized protein</fullName>
    </submittedName>
</protein>
<evidence type="ECO:0000256" key="1">
    <source>
        <dbReference type="SAM" id="MobiDB-lite"/>
    </source>
</evidence>
<feature type="region of interest" description="Disordered" evidence="1">
    <location>
        <begin position="551"/>
        <end position="570"/>
    </location>
</feature>
<gene>
    <name evidence="2" type="ORF">BP01DRAFT_344883</name>
</gene>
<dbReference type="OrthoDB" id="5428259at2759"/>
<accession>A0A318Z835</accession>
<dbReference type="EMBL" id="KZ821244">
    <property type="protein sequence ID" value="PYH43376.1"/>
    <property type="molecule type" value="Genomic_DNA"/>
</dbReference>
<feature type="compositionally biased region" description="Polar residues" evidence="1">
    <location>
        <begin position="360"/>
        <end position="373"/>
    </location>
</feature>
<organism evidence="2 3">
    <name type="scientific">Aspergillus saccharolyticus JOP 1030-1</name>
    <dbReference type="NCBI Taxonomy" id="1450539"/>
    <lineage>
        <taxon>Eukaryota</taxon>
        <taxon>Fungi</taxon>
        <taxon>Dikarya</taxon>
        <taxon>Ascomycota</taxon>
        <taxon>Pezizomycotina</taxon>
        <taxon>Eurotiomycetes</taxon>
        <taxon>Eurotiomycetidae</taxon>
        <taxon>Eurotiales</taxon>
        <taxon>Aspergillaceae</taxon>
        <taxon>Aspergillus</taxon>
        <taxon>Aspergillus subgen. Circumdati</taxon>
    </lineage>
</organism>
<feature type="region of interest" description="Disordered" evidence="1">
    <location>
        <begin position="349"/>
        <end position="385"/>
    </location>
</feature>
<name>A0A318Z835_9EURO</name>